<dbReference type="InterPro" id="IPR017871">
    <property type="entry name" value="ABC_transporter-like_CS"/>
</dbReference>
<keyword evidence="4" id="KW-0547">Nucleotide-binding</keyword>
<dbReference type="PANTHER" id="PTHR43776:SF7">
    <property type="entry name" value="D,D-DIPEPTIDE TRANSPORT ATP-BINDING PROTEIN DDPF-RELATED"/>
    <property type="match status" value="1"/>
</dbReference>
<organism evidence="7 8">
    <name type="scientific">Achromobacter piechaudii</name>
    <dbReference type="NCBI Taxonomy" id="72556"/>
    <lineage>
        <taxon>Bacteria</taxon>
        <taxon>Pseudomonadati</taxon>
        <taxon>Pseudomonadota</taxon>
        <taxon>Betaproteobacteria</taxon>
        <taxon>Burkholderiales</taxon>
        <taxon>Alcaligenaceae</taxon>
        <taxon>Achromobacter</taxon>
    </lineage>
</organism>
<keyword evidence="3" id="KW-0472">Membrane</keyword>
<dbReference type="AlphaFoldDB" id="A0A6S7DNH7"/>
<dbReference type="RefSeq" id="WP_175128551.1">
    <property type="nucleotide sequence ID" value="NZ_CADILD010000002.1"/>
</dbReference>
<feature type="domain" description="ABC transporter" evidence="6">
    <location>
        <begin position="22"/>
        <end position="267"/>
    </location>
</feature>
<evidence type="ECO:0000256" key="3">
    <source>
        <dbReference type="ARBA" id="ARBA00022475"/>
    </source>
</evidence>
<protein>
    <submittedName>
        <fullName evidence="7">Oligopeptide transport ATP-binding protein OppF</fullName>
    </submittedName>
</protein>
<evidence type="ECO:0000256" key="2">
    <source>
        <dbReference type="ARBA" id="ARBA00022448"/>
    </source>
</evidence>
<dbReference type="PROSITE" id="PS00211">
    <property type="entry name" value="ABC_TRANSPORTER_1"/>
    <property type="match status" value="1"/>
</dbReference>
<accession>A0A6S7DNH7</accession>
<evidence type="ECO:0000313" key="7">
    <source>
        <dbReference type="EMBL" id="CAB3866228.1"/>
    </source>
</evidence>
<comment type="similarity">
    <text evidence="1">Belongs to the ABC transporter superfamily.</text>
</comment>
<dbReference type="SUPFAM" id="SSF52540">
    <property type="entry name" value="P-loop containing nucleoside triphosphate hydrolases"/>
    <property type="match status" value="1"/>
</dbReference>
<dbReference type="InterPro" id="IPR027417">
    <property type="entry name" value="P-loop_NTPase"/>
</dbReference>
<sequence length="281" mass="30494">MSTHMNSRMNADKNGQPDAASIRLNALSFQYGRAGLFSRRPAPRILHDIDLHVPAGKTIGLVGESGSGKSTIAKLMLGLLAPTQGQALLDGKPLAAMPARARARRIQMVFQDPYSSLNPRRTIHEILTAPLRVHHMGNATTQAAAVRDMMDAVGLAPAFAARYPRELSGGQRQRVAIARALMLEPQLLICDEPTSALDVSVQAQILNLLMELQRERGLGYLFISHNLAVVQHIADEIVVLQGGRVVERGVADQVYFSPVHPYTRQLIGATLAVPQARELAA</sequence>
<dbReference type="Gene3D" id="3.40.50.300">
    <property type="entry name" value="P-loop containing nucleotide triphosphate hydrolases"/>
    <property type="match status" value="1"/>
</dbReference>
<evidence type="ECO:0000313" key="8">
    <source>
        <dbReference type="Proteomes" id="UP000494105"/>
    </source>
</evidence>
<dbReference type="Pfam" id="PF00005">
    <property type="entry name" value="ABC_tran"/>
    <property type="match status" value="1"/>
</dbReference>
<evidence type="ECO:0000256" key="1">
    <source>
        <dbReference type="ARBA" id="ARBA00005417"/>
    </source>
</evidence>
<dbReference type="GO" id="GO:0005524">
    <property type="term" value="F:ATP binding"/>
    <property type="evidence" value="ECO:0007669"/>
    <property type="project" value="UniProtKB-KW"/>
</dbReference>
<dbReference type="Proteomes" id="UP000494105">
    <property type="component" value="Unassembled WGS sequence"/>
</dbReference>
<dbReference type="EMBL" id="CADILD010000002">
    <property type="protein sequence ID" value="CAB3866228.1"/>
    <property type="molecule type" value="Genomic_DNA"/>
</dbReference>
<dbReference type="InterPro" id="IPR050319">
    <property type="entry name" value="ABC_transp_ATP-bind"/>
</dbReference>
<keyword evidence="5 7" id="KW-0067">ATP-binding</keyword>
<gene>
    <name evidence="7" type="primary">oppF_2</name>
    <name evidence="7" type="ORF">LMG1861_02523</name>
</gene>
<dbReference type="InterPro" id="IPR003439">
    <property type="entry name" value="ABC_transporter-like_ATP-bd"/>
</dbReference>
<evidence type="ECO:0000256" key="4">
    <source>
        <dbReference type="ARBA" id="ARBA00022741"/>
    </source>
</evidence>
<dbReference type="PANTHER" id="PTHR43776">
    <property type="entry name" value="TRANSPORT ATP-BINDING PROTEIN"/>
    <property type="match status" value="1"/>
</dbReference>
<dbReference type="InterPro" id="IPR003593">
    <property type="entry name" value="AAA+_ATPase"/>
</dbReference>
<dbReference type="PROSITE" id="PS50893">
    <property type="entry name" value="ABC_TRANSPORTER_2"/>
    <property type="match status" value="1"/>
</dbReference>
<evidence type="ECO:0000256" key="5">
    <source>
        <dbReference type="ARBA" id="ARBA00022840"/>
    </source>
</evidence>
<keyword evidence="3" id="KW-1003">Cell membrane</keyword>
<keyword evidence="2" id="KW-0813">Transport</keyword>
<evidence type="ECO:0000259" key="6">
    <source>
        <dbReference type="PROSITE" id="PS50893"/>
    </source>
</evidence>
<dbReference type="CDD" id="cd03257">
    <property type="entry name" value="ABC_NikE_OppD_transporters"/>
    <property type="match status" value="1"/>
</dbReference>
<reference evidence="7 8" key="1">
    <citation type="submission" date="2020-04" db="EMBL/GenBank/DDBJ databases">
        <authorList>
            <person name="De Canck E."/>
        </authorList>
    </citation>
    <scope>NUCLEOTIDE SEQUENCE [LARGE SCALE GENOMIC DNA]</scope>
    <source>
        <strain evidence="7 8">LMG 1861</strain>
    </source>
</reference>
<dbReference type="SMART" id="SM00382">
    <property type="entry name" value="AAA"/>
    <property type="match status" value="1"/>
</dbReference>
<name>A0A6S7DNH7_9BURK</name>
<dbReference type="GO" id="GO:0055085">
    <property type="term" value="P:transmembrane transport"/>
    <property type="evidence" value="ECO:0007669"/>
    <property type="project" value="UniProtKB-ARBA"/>
</dbReference>
<dbReference type="GO" id="GO:0016887">
    <property type="term" value="F:ATP hydrolysis activity"/>
    <property type="evidence" value="ECO:0007669"/>
    <property type="project" value="InterPro"/>
</dbReference>
<proteinExistence type="inferred from homology"/>